<organism evidence="3 4">
    <name type="scientific">Duganella flavida</name>
    <dbReference type="NCBI Taxonomy" id="2692175"/>
    <lineage>
        <taxon>Bacteria</taxon>
        <taxon>Pseudomonadati</taxon>
        <taxon>Pseudomonadota</taxon>
        <taxon>Betaproteobacteria</taxon>
        <taxon>Burkholderiales</taxon>
        <taxon>Oxalobacteraceae</taxon>
        <taxon>Telluria group</taxon>
        <taxon>Duganella</taxon>
    </lineage>
</organism>
<feature type="transmembrane region" description="Helical" evidence="1">
    <location>
        <begin position="54"/>
        <end position="74"/>
    </location>
</feature>
<feature type="domain" description="CAAX prenyl protease 2/Lysostaphin resistance protein A-like" evidence="2">
    <location>
        <begin position="269"/>
        <end position="355"/>
    </location>
</feature>
<dbReference type="EMBL" id="WWCN01000008">
    <property type="protein sequence ID" value="MYM23833.1"/>
    <property type="molecule type" value="Genomic_DNA"/>
</dbReference>
<accession>A0A6L8K8M5</accession>
<feature type="transmembrane region" description="Helical" evidence="1">
    <location>
        <begin position="320"/>
        <end position="338"/>
    </location>
</feature>
<dbReference type="AlphaFoldDB" id="A0A6L8K8M5"/>
<dbReference type="GO" id="GO:0006508">
    <property type="term" value="P:proteolysis"/>
    <property type="evidence" value="ECO:0007669"/>
    <property type="project" value="UniProtKB-KW"/>
</dbReference>
<dbReference type="GO" id="GO:0004175">
    <property type="term" value="F:endopeptidase activity"/>
    <property type="evidence" value="ECO:0007669"/>
    <property type="project" value="UniProtKB-ARBA"/>
</dbReference>
<gene>
    <name evidence="3" type="ORF">GTP46_14355</name>
</gene>
<evidence type="ECO:0000256" key="1">
    <source>
        <dbReference type="SAM" id="Phobius"/>
    </source>
</evidence>
<feature type="transmembrane region" description="Helical" evidence="1">
    <location>
        <begin position="193"/>
        <end position="213"/>
    </location>
</feature>
<dbReference type="GO" id="GO:0080120">
    <property type="term" value="P:CAAX-box protein maturation"/>
    <property type="evidence" value="ECO:0007669"/>
    <property type="project" value="UniProtKB-ARBA"/>
</dbReference>
<evidence type="ECO:0000313" key="4">
    <source>
        <dbReference type="Proteomes" id="UP000479335"/>
    </source>
</evidence>
<keyword evidence="4" id="KW-1185">Reference proteome</keyword>
<keyword evidence="1" id="KW-0472">Membrane</keyword>
<feature type="transmembrane region" description="Helical" evidence="1">
    <location>
        <begin position="298"/>
        <end position="314"/>
    </location>
</feature>
<keyword evidence="3" id="KW-0482">Metalloprotease</keyword>
<feature type="transmembrane region" description="Helical" evidence="1">
    <location>
        <begin position="81"/>
        <end position="102"/>
    </location>
</feature>
<evidence type="ECO:0000313" key="3">
    <source>
        <dbReference type="EMBL" id="MYM23833.1"/>
    </source>
</evidence>
<dbReference type="RefSeq" id="WP_161007317.1">
    <property type="nucleotide sequence ID" value="NZ_WWCN01000008.1"/>
</dbReference>
<feature type="transmembrane region" description="Helical" evidence="1">
    <location>
        <begin position="271"/>
        <end position="291"/>
    </location>
</feature>
<feature type="transmembrane region" description="Helical" evidence="1">
    <location>
        <begin position="159"/>
        <end position="181"/>
    </location>
</feature>
<feature type="transmembrane region" description="Helical" evidence="1">
    <location>
        <begin position="225"/>
        <end position="251"/>
    </location>
</feature>
<dbReference type="Pfam" id="PF02517">
    <property type="entry name" value="Rce1-like"/>
    <property type="match status" value="1"/>
</dbReference>
<name>A0A6L8K8M5_9BURK</name>
<feature type="transmembrane region" description="Helical" evidence="1">
    <location>
        <begin position="108"/>
        <end position="129"/>
    </location>
</feature>
<sequence>MAESQAIKPRYRNVWLGLLAGLAALTVASELRDILAAAQQVPGAVRIKDDAGSAAWLWLLALDFAGGIAAGIAAAHWSQRLSWRAVWVLLGMVVLYMLDVTLPLTGSLFWIVVWELVRPLGVLLGAGFYRARERTRPDQPQRPVLVDHANVPHTPYSEAVVVVALCFGPLILSSTLAVFSSGSGAAAFTDNRLLALVLFELMMAAAALGVLHARQYPLATLLPRPSWGGVGVAAVLYMLAAVSSSAIAMLAPQHLLQPVQDLVEGHRSLGALLALSLVNGAYEEIFLLAFLQRGLRRLGASNAIGITLLVRVLYHTYQGPVGFTSVAAFGLVVGAYYWRSGRLFPVIVTHIAADIAALV</sequence>
<reference evidence="3 4" key="1">
    <citation type="submission" date="2019-12" db="EMBL/GenBank/DDBJ databases">
        <title>Novel species isolated from a subtropical stream in China.</title>
        <authorList>
            <person name="Lu H."/>
        </authorList>
    </citation>
    <scope>NUCLEOTIDE SEQUENCE [LARGE SCALE GENOMIC DNA]</scope>
    <source>
        <strain evidence="3 4">FT135W</strain>
    </source>
</reference>
<dbReference type="Proteomes" id="UP000479335">
    <property type="component" value="Unassembled WGS sequence"/>
</dbReference>
<evidence type="ECO:0000259" key="2">
    <source>
        <dbReference type="Pfam" id="PF02517"/>
    </source>
</evidence>
<proteinExistence type="predicted"/>
<comment type="caution">
    <text evidence="3">The sequence shown here is derived from an EMBL/GenBank/DDBJ whole genome shotgun (WGS) entry which is preliminary data.</text>
</comment>
<keyword evidence="1" id="KW-1133">Transmembrane helix</keyword>
<keyword evidence="3" id="KW-0378">Hydrolase</keyword>
<keyword evidence="3" id="KW-0645">Protease</keyword>
<dbReference type="GO" id="GO:0008237">
    <property type="term" value="F:metallopeptidase activity"/>
    <property type="evidence" value="ECO:0007669"/>
    <property type="project" value="UniProtKB-KW"/>
</dbReference>
<dbReference type="InterPro" id="IPR003675">
    <property type="entry name" value="Rce1/LyrA-like_dom"/>
</dbReference>
<keyword evidence="1" id="KW-0812">Transmembrane</keyword>
<protein>
    <submittedName>
        <fullName evidence="3">CPBP family intramembrane metalloprotease</fullName>
    </submittedName>
</protein>